<dbReference type="InterPro" id="IPR004031">
    <property type="entry name" value="PMP22/EMP/MP20/Claudin"/>
</dbReference>
<comment type="subcellular location">
    <subcellularLocation>
        <location evidence="8">Cell junction</location>
        <location evidence="8">Tight junction</location>
    </subcellularLocation>
    <subcellularLocation>
        <location evidence="8">Cell membrane</location>
        <topology evidence="8">Multi-pass membrane protein</topology>
    </subcellularLocation>
</comment>
<keyword evidence="6 8" id="KW-1133">Transmembrane helix</keyword>
<gene>
    <name evidence="9" type="ORF">AALO_G00011240</name>
</gene>
<evidence type="ECO:0000313" key="9">
    <source>
        <dbReference type="EMBL" id="KAG5286129.1"/>
    </source>
</evidence>
<dbReference type="FunFam" id="1.20.140.150:FF:000001">
    <property type="entry name" value="Claudin"/>
    <property type="match status" value="1"/>
</dbReference>
<reference evidence="9 10" key="1">
    <citation type="submission" date="2020-10" db="EMBL/GenBank/DDBJ databases">
        <title>Chromosome-scale genome assembly of the Allis shad, Alosa alosa.</title>
        <authorList>
            <person name="Margot Z."/>
            <person name="Christophe K."/>
            <person name="Cabau C."/>
            <person name="Louis A."/>
            <person name="Berthelot C."/>
            <person name="Parey E."/>
            <person name="Roest Crollius H."/>
            <person name="Montfort J."/>
            <person name="Robinson-Rechavi M."/>
            <person name="Bucao C."/>
            <person name="Bouchez O."/>
            <person name="Gislard M."/>
            <person name="Lluch J."/>
            <person name="Milhes M."/>
            <person name="Lampietro C."/>
            <person name="Lopez Roques C."/>
            <person name="Donnadieu C."/>
            <person name="Braasch I."/>
            <person name="Desvignes T."/>
            <person name="Postlethwait J."/>
            <person name="Bobe J."/>
            <person name="Guiguen Y."/>
        </authorList>
    </citation>
    <scope>NUCLEOTIDE SEQUENCE [LARGE SCALE GENOMIC DNA]</scope>
    <source>
        <strain evidence="9">M-15738</strain>
        <tissue evidence="9">Blood</tissue>
    </source>
</reference>
<feature type="transmembrane region" description="Helical" evidence="8">
    <location>
        <begin position="121"/>
        <end position="140"/>
    </location>
</feature>
<organism evidence="9 10">
    <name type="scientific">Alosa alosa</name>
    <name type="common">allis shad</name>
    <dbReference type="NCBI Taxonomy" id="278164"/>
    <lineage>
        <taxon>Eukaryota</taxon>
        <taxon>Metazoa</taxon>
        <taxon>Chordata</taxon>
        <taxon>Craniata</taxon>
        <taxon>Vertebrata</taxon>
        <taxon>Euteleostomi</taxon>
        <taxon>Actinopterygii</taxon>
        <taxon>Neopterygii</taxon>
        <taxon>Teleostei</taxon>
        <taxon>Clupei</taxon>
        <taxon>Clupeiformes</taxon>
        <taxon>Clupeoidei</taxon>
        <taxon>Clupeidae</taxon>
        <taxon>Alosa</taxon>
    </lineage>
</organism>
<dbReference type="AlphaFoldDB" id="A0AAV6HFL4"/>
<keyword evidence="4 8" id="KW-0812">Transmembrane</keyword>
<dbReference type="PRINTS" id="PR01077">
    <property type="entry name" value="CLAUDIN"/>
</dbReference>
<evidence type="ECO:0000256" key="1">
    <source>
        <dbReference type="ARBA" id="ARBA00008295"/>
    </source>
</evidence>
<dbReference type="Pfam" id="PF00822">
    <property type="entry name" value="PMP22_Claudin"/>
    <property type="match status" value="1"/>
</dbReference>
<evidence type="ECO:0000313" key="10">
    <source>
        <dbReference type="Proteomes" id="UP000823561"/>
    </source>
</evidence>
<dbReference type="InterPro" id="IPR006187">
    <property type="entry name" value="Claudin"/>
</dbReference>
<evidence type="ECO:0000256" key="7">
    <source>
        <dbReference type="ARBA" id="ARBA00023136"/>
    </source>
</evidence>
<dbReference type="GO" id="GO:0005923">
    <property type="term" value="C:bicellular tight junction"/>
    <property type="evidence" value="ECO:0007669"/>
    <property type="project" value="UniProtKB-SubCell"/>
</dbReference>
<dbReference type="Gene3D" id="1.20.140.150">
    <property type="match status" value="1"/>
</dbReference>
<keyword evidence="2 8" id="KW-0796">Tight junction</keyword>
<proteinExistence type="inferred from homology"/>
<evidence type="ECO:0000256" key="5">
    <source>
        <dbReference type="ARBA" id="ARBA00022949"/>
    </source>
</evidence>
<comment type="similarity">
    <text evidence="1 8">Belongs to the claudin family.</text>
</comment>
<comment type="function">
    <text evidence="8">Claudins function as major constituents of the tight junction complexes that regulate the permeability of epithelia.</text>
</comment>
<keyword evidence="3 8" id="KW-1003">Cell membrane</keyword>
<keyword evidence="7 8" id="KW-0472">Membrane</keyword>
<evidence type="ECO:0000256" key="6">
    <source>
        <dbReference type="ARBA" id="ARBA00022989"/>
    </source>
</evidence>
<dbReference type="PROSITE" id="PS01346">
    <property type="entry name" value="CLAUDIN"/>
    <property type="match status" value="1"/>
</dbReference>
<evidence type="ECO:0000256" key="3">
    <source>
        <dbReference type="ARBA" id="ARBA00022475"/>
    </source>
</evidence>
<keyword evidence="5 8" id="KW-0965">Cell junction</keyword>
<accession>A0AAV6HFL4</accession>
<dbReference type="GO" id="GO:0005886">
    <property type="term" value="C:plasma membrane"/>
    <property type="evidence" value="ECO:0007669"/>
    <property type="project" value="UniProtKB-SubCell"/>
</dbReference>
<evidence type="ECO:0000256" key="2">
    <source>
        <dbReference type="ARBA" id="ARBA00022427"/>
    </source>
</evidence>
<name>A0AAV6HFL4_9TELE</name>
<dbReference type="EMBL" id="JADWDJ010000001">
    <property type="protein sequence ID" value="KAG5286129.1"/>
    <property type="molecule type" value="Genomic_DNA"/>
</dbReference>
<feature type="transmembrane region" description="Helical" evidence="8">
    <location>
        <begin position="160"/>
        <end position="182"/>
    </location>
</feature>
<evidence type="ECO:0000256" key="4">
    <source>
        <dbReference type="ARBA" id="ARBA00022692"/>
    </source>
</evidence>
<feature type="transmembrane region" description="Helical" evidence="8">
    <location>
        <begin position="7"/>
        <end position="25"/>
    </location>
</feature>
<dbReference type="GO" id="GO:0005198">
    <property type="term" value="F:structural molecule activity"/>
    <property type="evidence" value="ECO:0007669"/>
    <property type="project" value="InterPro"/>
</dbReference>
<sequence length="217" mass="22588">MSTALEAVGFFMSVASWLIVGTALGNDYWKVSSFSGSVIISNRQYENLWHSCAEDSSGVANCRDFESMLALPGHIQACRALMVVSLLLALVSIILSVMGLKCIKLGSTTEQGKAKIAATGGILFVLSGVCDMVAVSWYAARVVEDWNNPFYGGIKFEPGAGLYIGWAGGILAIIGGAIMCCACKRVSGGAGGGGGYPAAKIYKSAAASESGTRTNYV</sequence>
<evidence type="ECO:0000256" key="8">
    <source>
        <dbReference type="RuleBase" id="RU060637"/>
    </source>
</evidence>
<dbReference type="InterPro" id="IPR017974">
    <property type="entry name" value="Claudin_CS"/>
</dbReference>
<protein>
    <recommendedName>
        <fullName evidence="8">Claudin</fullName>
    </recommendedName>
</protein>
<comment type="caution">
    <text evidence="9">The sequence shown here is derived from an EMBL/GenBank/DDBJ whole genome shotgun (WGS) entry which is preliminary data.</text>
</comment>
<dbReference type="Proteomes" id="UP000823561">
    <property type="component" value="Chromosome 1"/>
</dbReference>
<feature type="transmembrane region" description="Helical" evidence="8">
    <location>
        <begin position="80"/>
        <end position="100"/>
    </location>
</feature>
<keyword evidence="10" id="KW-1185">Reference proteome</keyword>
<dbReference type="PANTHER" id="PTHR12002">
    <property type="entry name" value="CLAUDIN"/>
    <property type="match status" value="1"/>
</dbReference>